<dbReference type="OrthoDB" id="17536at2759"/>
<evidence type="ECO:0000256" key="2">
    <source>
        <dbReference type="ARBA" id="ARBA00019180"/>
    </source>
</evidence>
<dbReference type="PANTHER" id="PTHR15069:SF1">
    <property type="entry name" value="PROTEASOME ASSEMBLY CHAPERONE 1"/>
    <property type="match status" value="1"/>
</dbReference>
<organism evidence="4 5">
    <name type="scientific">Muraenolepis orangiensis</name>
    <name type="common">Patagonian moray cod</name>
    <dbReference type="NCBI Taxonomy" id="630683"/>
    <lineage>
        <taxon>Eukaryota</taxon>
        <taxon>Metazoa</taxon>
        <taxon>Chordata</taxon>
        <taxon>Craniata</taxon>
        <taxon>Vertebrata</taxon>
        <taxon>Euteleostomi</taxon>
        <taxon>Actinopterygii</taxon>
        <taxon>Neopterygii</taxon>
        <taxon>Teleostei</taxon>
        <taxon>Neoteleostei</taxon>
        <taxon>Acanthomorphata</taxon>
        <taxon>Zeiogadaria</taxon>
        <taxon>Gadariae</taxon>
        <taxon>Gadiformes</taxon>
        <taxon>Muraenolepidoidei</taxon>
        <taxon>Muraenolepididae</taxon>
        <taxon>Muraenolepis</taxon>
    </lineage>
</organism>
<reference evidence="4" key="1">
    <citation type="submission" date="2022-07" db="EMBL/GenBank/DDBJ databases">
        <title>Chromosome-level genome of Muraenolepis orangiensis.</title>
        <authorList>
            <person name="Kim J."/>
        </authorList>
    </citation>
    <scope>NUCLEOTIDE SEQUENCE</scope>
    <source>
        <strain evidence="4">KU_S4_2022</strain>
        <tissue evidence="4">Muscle</tissue>
    </source>
</reference>
<dbReference type="GO" id="GO:0005783">
    <property type="term" value="C:endoplasmic reticulum"/>
    <property type="evidence" value="ECO:0007669"/>
    <property type="project" value="InterPro"/>
</dbReference>
<dbReference type="Proteomes" id="UP001148018">
    <property type="component" value="Unassembled WGS sequence"/>
</dbReference>
<comment type="similarity">
    <text evidence="1">Belongs to the PSMG1 family.</text>
</comment>
<gene>
    <name evidence="4" type="ORF">NHX12_009624</name>
</gene>
<evidence type="ECO:0000313" key="5">
    <source>
        <dbReference type="Proteomes" id="UP001148018"/>
    </source>
</evidence>
<name>A0A9Q0DKN1_9TELE</name>
<evidence type="ECO:0000256" key="1">
    <source>
        <dbReference type="ARBA" id="ARBA00005261"/>
    </source>
</evidence>
<keyword evidence="5" id="KW-1185">Reference proteome</keyword>
<dbReference type="InterPro" id="IPR016565">
    <property type="entry name" value="Proteasome_assmbl_chp_1"/>
</dbReference>
<keyword evidence="3" id="KW-0143">Chaperone</keyword>
<dbReference type="GO" id="GO:0080129">
    <property type="term" value="P:proteasome core complex assembly"/>
    <property type="evidence" value="ECO:0007669"/>
    <property type="project" value="TreeGrafter"/>
</dbReference>
<protein>
    <recommendedName>
        <fullName evidence="2">Proteasome assembly chaperone 1</fullName>
    </recommendedName>
</protein>
<dbReference type="PANTHER" id="PTHR15069">
    <property type="entry name" value="PROTEASOME ASSEMBLY CHAPERONE 1"/>
    <property type="match status" value="1"/>
</dbReference>
<proteinExistence type="inferred from homology"/>
<comment type="caution">
    <text evidence="4">The sequence shown here is derived from an EMBL/GenBank/DDBJ whole genome shotgun (WGS) entry which is preliminary data.</text>
</comment>
<evidence type="ECO:0000313" key="4">
    <source>
        <dbReference type="EMBL" id="KAJ3588770.1"/>
    </source>
</evidence>
<dbReference type="AlphaFoldDB" id="A0A9Q0DKN1"/>
<evidence type="ECO:0000256" key="3">
    <source>
        <dbReference type="ARBA" id="ARBA00023186"/>
    </source>
</evidence>
<dbReference type="Pfam" id="PF16094">
    <property type="entry name" value="PAC1"/>
    <property type="match status" value="1"/>
</dbReference>
<sequence length="265" mass="29294">MATFFGEVLSVYSRAVEDEEDDNDEDEDILKELDENREVLLQWYDSRHLMPCTNLIIAVGKNAASFVSVYVLSSASWEAVGHASLSNPNPCGPASAEPVCVFYRNKDTPAVIVCKISGYIEEDQQFQWTEKVFGCVQQDGLRVTVLSDGPVAEYKNTDFSCSSSSLFLRCLETKSSTIKPPCPLLEQPNIFTGIPAAVLSHCQVHQIPTVAYQCYSDAISPDSITMETYKLAFTTVGDIKVCPLPSADTIHKLVQTNQIQSNLYI</sequence>
<dbReference type="EMBL" id="JANIIK010000115">
    <property type="protein sequence ID" value="KAJ3588770.1"/>
    <property type="molecule type" value="Genomic_DNA"/>
</dbReference>
<accession>A0A9Q0DKN1</accession>
<dbReference type="GO" id="GO:0070628">
    <property type="term" value="F:proteasome binding"/>
    <property type="evidence" value="ECO:0007669"/>
    <property type="project" value="TreeGrafter"/>
</dbReference>